<dbReference type="SUPFAM" id="SSF161098">
    <property type="entry name" value="MetI-like"/>
    <property type="match status" value="1"/>
</dbReference>
<accession>X1PW07</accession>
<evidence type="ECO:0000256" key="2">
    <source>
        <dbReference type="ARBA" id="ARBA00009047"/>
    </source>
</evidence>
<keyword evidence="7 9" id="KW-1133">Transmembrane helix</keyword>
<dbReference type="PANTHER" id="PTHR32243:SF50">
    <property type="entry name" value="MALTOSE_MALTODEXTRIN TRANSPORT SYSTEM PERMEASE PROTEIN MALG"/>
    <property type="match status" value="1"/>
</dbReference>
<keyword evidence="4" id="KW-1003">Cell membrane</keyword>
<evidence type="ECO:0000259" key="10">
    <source>
        <dbReference type="PROSITE" id="PS50928"/>
    </source>
</evidence>
<dbReference type="AlphaFoldDB" id="X1PW07"/>
<evidence type="ECO:0000256" key="8">
    <source>
        <dbReference type="ARBA" id="ARBA00023136"/>
    </source>
</evidence>
<evidence type="ECO:0000256" key="9">
    <source>
        <dbReference type="SAM" id="Phobius"/>
    </source>
</evidence>
<sequence>MSPPVAMALPLYILMARFGILNTYFAVIIAHITFNLALVVWMMRGFFESVPVQIEEAALVDGCSTMQVFRLISLPLVRGGIAATAILCFIFSWNEFLFALLLSGRTVAPLTVAIPGLVTTRGTFWGQIAAVATLITIP</sequence>
<dbReference type="EMBL" id="BARV01029893">
    <property type="protein sequence ID" value="GAI35149.1"/>
    <property type="molecule type" value="Genomic_DNA"/>
</dbReference>
<dbReference type="PROSITE" id="PS50928">
    <property type="entry name" value="ABC_TM1"/>
    <property type="match status" value="1"/>
</dbReference>
<comment type="caution">
    <text evidence="11">The sequence shown here is derived from an EMBL/GenBank/DDBJ whole genome shotgun (WGS) entry which is preliminary data.</text>
</comment>
<dbReference type="GO" id="GO:0005886">
    <property type="term" value="C:plasma membrane"/>
    <property type="evidence" value="ECO:0007669"/>
    <property type="project" value="UniProtKB-SubCell"/>
</dbReference>
<gene>
    <name evidence="11" type="ORF">S06H3_47575</name>
</gene>
<reference evidence="11" key="1">
    <citation type="journal article" date="2014" name="Front. Microbiol.">
        <title>High frequency of phylogenetically diverse reductive dehalogenase-homologous genes in deep subseafloor sedimentary metagenomes.</title>
        <authorList>
            <person name="Kawai M."/>
            <person name="Futagami T."/>
            <person name="Toyoda A."/>
            <person name="Takaki Y."/>
            <person name="Nishi S."/>
            <person name="Hori S."/>
            <person name="Arai W."/>
            <person name="Tsubouchi T."/>
            <person name="Morono Y."/>
            <person name="Uchiyama I."/>
            <person name="Ito T."/>
            <person name="Fujiyama A."/>
            <person name="Inagaki F."/>
            <person name="Takami H."/>
        </authorList>
    </citation>
    <scope>NUCLEOTIDE SEQUENCE</scope>
    <source>
        <strain evidence="11">Expedition CK06-06</strain>
    </source>
</reference>
<organism evidence="11">
    <name type="scientific">marine sediment metagenome</name>
    <dbReference type="NCBI Taxonomy" id="412755"/>
    <lineage>
        <taxon>unclassified sequences</taxon>
        <taxon>metagenomes</taxon>
        <taxon>ecological metagenomes</taxon>
    </lineage>
</organism>
<proteinExistence type="inferred from homology"/>
<evidence type="ECO:0000256" key="7">
    <source>
        <dbReference type="ARBA" id="ARBA00022989"/>
    </source>
</evidence>
<dbReference type="InterPro" id="IPR035906">
    <property type="entry name" value="MetI-like_sf"/>
</dbReference>
<feature type="domain" description="ABC transmembrane type-1" evidence="10">
    <location>
        <begin position="1"/>
        <end position="138"/>
    </location>
</feature>
<dbReference type="PANTHER" id="PTHR32243">
    <property type="entry name" value="MALTOSE TRANSPORT SYSTEM PERMEASE-RELATED"/>
    <property type="match status" value="1"/>
</dbReference>
<keyword evidence="8 9" id="KW-0472">Membrane</keyword>
<evidence type="ECO:0000256" key="6">
    <source>
        <dbReference type="ARBA" id="ARBA00022692"/>
    </source>
</evidence>
<evidence type="ECO:0000313" key="11">
    <source>
        <dbReference type="EMBL" id="GAI35149.1"/>
    </source>
</evidence>
<keyword evidence="3" id="KW-0813">Transport</keyword>
<evidence type="ECO:0000256" key="1">
    <source>
        <dbReference type="ARBA" id="ARBA00004651"/>
    </source>
</evidence>
<dbReference type="CDD" id="cd06261">
    <property type="entry name" value="TM_PBP2"/>
    <property type="match status" value="1"/>
</dbReference>
<evidence type="ECO:0000256" key="5">
    <source>
        <dbReference type="ARBA" id="ARBA00022597"/>
    </source>
</evidence>
<keyword evidence="6 9" id="KW-0812">Transmembrane</keyword>
<dbReference type="Pfam" id="PF00528">
    <property type="entry name" value="BPD_transp_1"/>
    <property type="match status" value="1"/>
</dbReference>
<keyword evidence="5" id="KW-0762">Sugar transport</keyword>
<dbReference type="GO" id="GO:0055085">
    <property type="term" value="P:transmembrane transport"/>
    <property type="evidence" value="ECO:0007669"/>
    <property type="project" value="InterPro"/>
</dbReference>
<evidence type="ECO:0000256" key="3">
    <source>
        <dbReference type="ARBA" id="ARBA00022448"/>
    </source>
</evidence>
<feature type="transmembrane region" description="Helical" evidence="9">
    <location>
        <begin position="21"/>
        <end position="43"/>
    </location>
</feature>
<feature type="non-terminal residue" evidence="11">
    <location>
        <position position="138"/>
    </location>
</feature>
<evidence type="ECO:0000256" key="4">
    <source>
        <dbReference type="ARBA" id="ARBA00022475"/>
    </source>
</evidence>
<dbReference type="InterPro" id="IPR050901">
    <property type="entry name" value="BP-dep_ABC_trans_perm"/>
</dbReference>
<comment type="similarity">
    <text evidence="2">Belongs to the binding-protein-dependent transport system permease family. MalFG subfamily.</text>
</comment>
<dbReference type="Gene3D" id="1.10.3720.10">
    <property type="entry name" value="MetI-like"/>
    <property type="match status" value="1"/>
</dbReference>
<comment type="subcellular location">
    <subcellularLocation>
        <location evidence="1">Cell membrane</location>
        <topology evidence="1">Multi-pass membrane protein</topology>
    </subcellularLocation>
</comment>
<name>X1PW07_9ZZZZ</name>
<feature type="transmembrane region" description="Helical" evidence="9">
    <location>
        <begin position="81"/>
        <end position="102"/>
    </location>
</feature>
<protein>
    <recommendedName>
        <fullName evidence="10">ABC transmembrane type-1 domain-containing protein</fullName>
    </recommendedName>
</protein>
<dbReference type="InterPro" id="IPR000515">
    <property type="entry name" value="MetI-like"/>
</dbReference>